<dbReference type="Gene3D" id="3.30.200.110">
    <property type="entry name" value="Inositol-pentakisphosphate 2-kinase, N-lobe"/>
    <property type="match status" value="1"/>
</dbReference>
<evidence type="ECO:0000313" key="2">
    <source>
        <dbReference type="Proteomes" id="UP000224567"/>
    </source>
</evidence>
<evidence type="ECO:0000313" key="1">
    <source>
        <dbReference type="EMBL" id="PHT58744.1"/>
    </source>
</evidence>
<protein>
    <recommendedName>
        <fullName evidence="3">Inositol-pentakisphosphate 2-kinase</fullName>
    </recommendedName>
</protein>
<evidence type="ECO:0008006" key="3">
    <source>
        <dbReference type="Google" id="ProtNLM"/>
    </source>
</evidence>
<sequence>MVFKENDAEKWGYRGEGTVNLVLSHNGHYPHFVVDHMPQPLSIVGEYSFLSQMSRFLILPLSMVKNPFPENDLENALFMQMFRLPAEIWLSRSNVALTNLQTLSYITFGSITRRVFEVKANLKKLGIRESEEECLTAEQISGKLKKLVLLAHLEIFKGFFIKP</sequence>
<reference evidence="1 2" key="1">
    <citation type="journal article" date="2017" name="Genome Biol.">
        <title>New reference genome sequences of hot pepper reveal the massive evolution of plant disease-resistance genes by retroduplication.</title>
        <authorList>
            <person name="Kim S."/>
            <person name="Park J."/>
            <person name="Yeom S.I."/>
            <person name="Kim Y.M."/>
            <person name="Seo E."/>
            <person name="Kim K.T."/>
            <person name="Kim M.S."/>
            <person name="Lee J.M."/>
            <person name="Cheong K."/>
            <person name="Shin H.S."/>
            <person name="Kim S.B."/>
            <person name="Han K."/>
            <person name="Lee J."/>
            <person name="Park M."/>
            <person name="Lee H.A."/>
            <person name="Lee H.Y."/>
            <person name="Lee Y."/>
            <person name="Oh S."/>
            <person name="Lee J.H."/>
            <person name="Choi E."/>
            <person name="Choi E."/>
            <person name="Lee S.E."/>
            <person name="Jeon J."/>
            <person name="Kim H."/>
            <person name="Choi G."/>
            <person name="Song H."/>
            <person name="Lee J."/>
            <person name="Lee S.C."/>
            <person name="Kwon J.K."/>
            <person name="Lee H.Y."/>
            <person name="Koo N."/>
            <person name="Hong Y."/>
            <person name="Kim R.W."/>
            <person name="Kang W.H."/>
            <person name="Huh J.H."/>
            <person name="Kang B.C."/>
            <person name="Yang T.J."/>
            <person name="Lee Y.H."/>
            <person name="Bennetzen J.L."/>
            <person name="Choi D."/>
        </authorList>
    </citation>
    <scope>NUCLEOTIDE SEQUENCE [LARGE SCALE GENOMIC DNA]</scope>
    <source>
        <strain evidence="2">cv. PBC81</strain>
    </source>
</reference>
<name>A0A2G2XMM4_CAPBA</name>
<dbReference type="InterPro" id="IPR043001">
    <property type="entry name" value="IP5_2-K_N_lobe"/>
</dbReference>
<organism evidence="1 2">
    <name type="scientific">Capsicum baccatum</name>
    <name type="common">Peruvian pepper</name>
    <dbReference type="NCBI Taxonomy" id="33114"/>
    <lineage>
        <taxon>Eukaryota</taxon>
        <taxon>Viridiplantae</taxon>
        <taxon>Streptophyta</taxon>
        <taxon>Embryophyta</taxon>
        <taxon>Tracheophyta</taxon>
        <taxon>Spermatophyta</taxon>
        <taxon>Magnoliopsida</taxon>
        <taxon>eudicotyledons</taxon>
        <taxon>Gunneridae</taxon>
        <taxon>Pentapetalae</taxon>
        <taxon>asterids</taxon>
        <taxon>lamiids</taxon>
        <taxon>Solanales</taxon>
        <taxon>Solanaceae</taxon>
        <taxon>Solanoideae</taxon>
        <taxon>Capsiceae</taxon>
        <taxon>Capsicum</taxon>
    </lineage>
</organism>
<dbReference type="Proteomes" id="UP000224567">
    <property type="component" value="Unassembled WGS sequence"/>
</dbReference>
<proteinExistence type="predicted"/>
<keyword evidence="2" id="KW-1185">Reference proteome</keyword>
<dbReference type="EMBL" id="MLFT02000001">
    <property type="protein sequence ID" value="PHT58744.1"/>
    <property type="molecule type" value="Genomic_DNA"/>
</dbReference>
<reference evidence="2" key="2">
    <citation type="journal article" date="2017" name="J. Anim. Genet.">
        <title>Multiple reference genome sequences of hot pepper reveal the massive evolution of plant disease resistance genes by retroduplication.</title>
        <authorList>
            <person name="Kim S."/>
            <person name="Park J."/>
            <person name="Yeom S.-I."/>
            <person name="Kim Y.-M."/>
            <person name="Seo E."/>
            <person name="Kim K.-T."/>
            <person name="Kim M.-S."/>
            <person name="Lee J.M."/>
            <person name="Cheong K."/>
            <person name="Shin H.-S."/>
            <person name="Kim S.-B."/>
            <person name="Han K."/>
            <person name="Lee J."/>
            <person name="Park M."/>
            <person name="Lee H.-A."/>
            <person name="Lee H.-Y."/>
            <person name="Lee Y."/>
            <person name="Oh S."/>
            <person name="Lee J.H."/>
            <person name="Choi E."/>
            <person name="Choi E."/>
            <person name="Lee S.E."/>
            <person name="Jeon J."/>
            <person name="Kim H."/>
            <person name="Choi G."/>
            <person name="Song H."/>
            <person name="Lee J."/>
            <person name="Lee S.-C."/>
            <person name="Kwon J.-K."/>
            <person name="Lee H.-Y."/>
            <person name="Koo N."/>
            <person name="Hong Y."/>
            <person name="Kim R.W."/>
            <person name="Kang W.-H."/>
            <person name="Huh J.H."/>
            <person name="Kang B.-C."/>
            <person name="Yang T.-J."/>
            <person name="Lee Y.-H."/>
            <person name="Bennetzen J.L."/>
            <person name="Choi D."/>
        </authorList>
    </citation>
    <scope>NUCLEOTIDE SEQUENCE [LARGE SCALE GENOMIC DNA]</scope>
    <source>
        <strain evidence="2">cv. PBC81</strain>
    </source>
</reference>
<accession>A0A2G2XMM4</accession>
<gene>
    <name evidence="1" type="ORF">CQW23_01107</name>
</gene>
<comment type="caution">
    <text evidence="1">The sequence shown here is derived from an EMBL/GenBank/DDBJ whole genome shotgun (WGS) entry which is preliminary data.</text>
</comment>
<dbReference type="AlphaFoldDB" id="A0A2G2XMM4"/>